<dbReference type="Proteomes" id="UP000199662">
    <property type="component" value="Unassembled WGS sequence"/>
</dbReference>
<accession>A0A1H6V5X4</accession>
<dbReference type="AlphaFoldDB" id="A0A1H6V5X4"/>
<keyword evidence="1" id="KW-0378">Hydrolase</keyword>
<keyword evidence="1" id="KW-0255">Endonuclease</keyword>
<dbReference type="Pfam" id="PF09491">
    <property type="entry name" value="RE_AlwI"/>
    <property type="match status" value="1"/>
</dbReference>
<dbReference type="Gene3D" id="3.40.91.30">
    <property type="match status" value="1"/>
</dbReference>
<dbReference type="RefSeq" id="WP_091829096.1">
    <property type="nucleotide sequence ID" value="NZ_FNZK01000002.1"/>
</dbReference>
<dbReference type="STRING" id="84035.SAMN05660742_102226"/>
<reference evidence="1 2" key="1">
    <citation type="submission" date="2016-10" db="EMBL/GenBank/DDBJ databases">
        <authorList>
            <person name="de Groot N.N."/>
        </authorList>
    </citation>
    <scope>NUCLEOTIDE SEQUENCE [LARGE SCALE GENOMIC DNA]</scope>
    <source>
        <strain evidence="1 2">DSM 2179</strain>
    </source>
</reference>
<organism evidence="1 2">
    <name type="scientific">Propionispira arboris</name>
    <dbReference type="NCBI Taxonomy" id="84035"/>
    <lineage>
        <taxon>Bacteria</taxon>
        <taxon>Bacillati</taxon>
        <taxon>Bacillota</taxon>
        <taxon>Negativicutes</taxon>
        <taxon>Selenomonadales</taxon>
        <taxon>Selenomonadaceae</taxon>
        <taxon>Propionispira</taxon>
    </lineage>
</organism>
<dbReference type="SUPFAM" id="SSF52980">
    <property type="entry name" value="Restriction endonuclease-like"/>
    <property type="match status" value="1"/>
</dbReference>
<gene>
    <name evidence="1" type="ORF">SAMN05660742_102226</name>
</gene>
<sequence>MLNYWWVTRPKRKLNSVPDVLAVFAEQSLDQVWQGQRESHLSLEDALESSGLKREGDRRDQTGGGARTYKAWLLSLGLIFSQQETNQLRLTLAGEAIMNGASPVHILTNQVLKYQFPSAYSLGRGVQVHERFKIHPFWFLLKLLIDDRLRWLSQEEIAKIVLVEAENESDQSYEQIVKRILLFREMGDRCLSKDFFTLYKPSKGDVNPEHPFSHLEDTANTMINWMEYTQYVFREDGKLRVLEDRYDEVKQIISKRLPFIDRPGDHEFFQRKYGLDPAHRKDTRNLSQTETVTADMIAEYRVKQAFVSLSLKEPIGAINAAVVDKIAELAGISAKFVEEILQKKYPHGSIGAFMANYFELAFNGREDCRKFEIATAEIFKNVFGFTSHHIAGGAKEVPDVLLIAENAGYQAIIDTKAYNRYDLGATQRDRMIYHYLQDIQTYSSSTLPVGFFSYIAGGFSNNIASPLCKIVNATGVNGSAMPVAAFIKMAERQGNSPYTKDEICQIFSVNRKIELSDLDICSSLMVAENSIKYGK</sequence>
<evidence type="ECO:0000313" key="2">
    <source>
        <dbReference type="Proteomes" id="UP000199662"/>
    </source>
</evidence>
<keyword evidence="2" id="KW-1185">Reference proteome</keyword>
<name>A0A1H6V5X4_9FIRM</name>
<dbReference type="GO" id="GO:0009036">
    <property type="term" value="F:type II site-specific deoxyribonuclease activity"/>
    <property type="evidence" value="ECO:0007669"/>
    <property type="project" value="InterPro"/>
</dbReference>
<keyword evidence="1" id="KW-0540">Nuclease</keyword>
<evidence type="ECO:0000313" key="1">
    <source>
        <dbReference type="EMBL" id="SEJ00039.1"/>
    </source>
</evidence>
<dbReference type="EMBL" id="FNZK01000002">
    <property type="protein sequence ID" value="SEJ00039.1"/>
    <property type="molecule type" value="Genomic_DNA"/>
</dbReference>
<dbReference type="InterPro" id="IPR011335">
    <property type="entry name" value="Restrct_endonuc-II-like"/>
</dbReference>
<protein>
    <submittedName>
        <fullName evidence="1">AlwI restriction endonuclease</fullName>
    </submittedName>
</protein>
<proteinExistence type="predicted"/>
<dbReference type="InterPro" id="IPR018573">
    <property type="entry name" value="Restrct_endonuc_II_AlwI"/>
</dbReference>
<dbReference type="GO" id="GO:0009307">
    <property type="term" value="P:DNA restriction-modification system"/>
    <property type="evidence" value="ECO:0007669"/>
    <property type="project" value="InterPro"/>
</dbReference>